<accession>A0ACC1MIN4</accession>
<name>A0ACC1MIN4_9APHY</name>
<evidence type="ECO:0000313" key="2">
    <source>
        <dbReference type="Proteomes" id="UP001144978"/>
    </source>
</evidence>
<comment type="caution">
    <text evidence="1">The sequence shown here is derived from an EMBL/GenBank/DDBJ whole genome shotgun (WGS) entry which is preliminary data.</text>
</comment>
<proteinExistence type="predicted"/>
<reference evidence="1" key="1">
    <citation type="submission" date="2022-08" db="EMBL/GenBank/DDBJ databases">
        <title>Genome Sequence of Pycnoporus sanguineus.</title>
        <authorList>
            <person name="Buettner E."/>
        </authorList>
    </citation>
    <scope>NUCLEOTIDE SEQUENCE</scope>
    <source>
        <strain evidence="1">CG-C14</strain>
    </source>
</reference>
<sequence>MEEFGTGDPVTEKRLRATTATVYLGGAETSASALHTFFLAMVLHPEVQAKAREELDRVVGAHRLPTFDDFGSIPYIDAIVKEVLRWYPIVPILMPHKLSEDDVYDGYLLEKGSFVMVNIWAILHDEKRYTDPFAFNPDRFMKDGVLDPEVFDREEVAFGFGRRVCPGRHLAYETVWIMIASVLSCFDIRKPKTEDGQDMELREDFVSSFVCEPKPFKCEIRPRSRQHLELFAHP</sequence>
<keyword evidence="2" id="KW-1185">Reference proteome</keyword>
<gene>
    <name evidence="1" type="ORF">NUW54_g13795</name>
</gene>
<evidence type="ECO:0000313" key="1">
    <source>
        <dbReference type="EMBL" id="KAJ2966481.1"/>
    </source>
</evidence>
<dbReference type="Proteomes" id="UP001144978">
    <property type="component" value="Unassembled WGS sequence"/>
</dbReference>
<protein>
    <submittedName>
        <fullName evidence="1">Uncharacterized protein</fullName>
    </submittedName>
</protein>
<organism evidence="1 2">
    <name type="scientific">Trametes sanguinea</name>
    <dbReference type="NCBI Taxonomy" id="158606"/>
    <lineage>
        <taxon>Eukaryota</taxon>
        <taxon>Fungi</taxon>
        <taxon>Dikarya</taxon>
        <taxon>Basidiomycota</taxon>
        <taxon>Agaricomycotina</taxon>
        <taxon>Agaricomycetes</taxon>
        <taxon>Polyporales</taxon>
        <taxon>Polyporaceae</taxon>
        <taxon>Trametes</taxon>
    </lineage>
</organism>
<dbReference type="EMBL" id="JANSHE010006640">
    <property type="protein sequence ID" value="KAJ2966481.1"/>
    <property type="molecule type" value="Genomic_DNA"/>
</dbReference>